<dbReference type="RefSeq" id="WP_397021423.1">
    <property type="nucleotide sequence ID" value="NZ_JBITMB010000003.1"/>
</dbReference>
<keyword evidence="2" id="KW-0472">Membrane</keyword>
<gene>
    <name evidence="4" type="ORF">ACIBP5_16385</name>
</gene>
<feature type="compositionally biased region" description="Basic and acidic residues" evidence="1">
    <location>
        <begin position="357"/>
        <end position="374"/>
    </location>
</feature>
<feature type="chain" id="PRO_5047464106" description="Gram-positive cocci surface proteins LPxTG domain-containing protein" evidence="3">
    <location>
        <begin position="38"/>
        <end position="419"/>
    </location>
</feature>
<organism evidence="4 5">
    <name type="scientific">Nonomuraea indica</name>
    <dbReference type="NCBI Taxonomy" id="1581193"/>
    <lineage>
        <taxon>Bacteria</taxon>
        <taxon>Bacillati</taxon>
        <taxon>Actinomycetota</taxon>
        <taxon>Actinomycetes</taxon>
        <taxon>Streptosporangiales</taxon>
        <taxon>Streptosporangiaceae</taxon>
        <taxon>Nonomuraea</taxon>
    </lineage>
</organism>
<dbReference type="EMBL" id="JBITMB010000003">
    <property type="protein sequence ID" value="MFI7441536.1"/>
    <property type="molecule type" value="Genomic_DNA"/>
</dbReference>
<feature type="signal peptide" evidence="3">
    <location>
        <begin position="1"/>
        <end position="37"/>
    </location>
</feature>
<evidence type="ECO:0000313" key="5">
    <source>
        <dbReference type="Proteomes" id="UP001612928"/>
    </source>
</evidence>
<accession>A0ABW8A691</accession>
<comment type="caution">
    <text evidence="4">The sequence shown here is derived from an EMBL/GenBank/DDBJ whole genome shotgun (WGS) entry which is preliminary data.</text>
</comment>
<feature type="region of interest" description="Disordered" evidence="1">
    <location>
        <begin position="333"/>
        <end position="390"/>
    </location>
</feature>
<protein>
    <recommendedName>
        <fullName evidence="6">Gram-positive cocci surface proteins LPxTG domain-containing protein</fullName>
    </recommendedName>
</protein>
<name>A0ABW8A691_9ACTN</name>
<keyword evidence="3" id="KW-0732">Signal</keyword>
<evidence type="ECO:0008006" key="6">
    <source>
        <dbReference type="Google" id="ProtNLM"/>
    </source>
</evidence>
<proteinExistence type="predicted"/>
<evidence type="ECO:0000256" key="3">
    <source>
        <dbReference type="SAM" id="SignalP"/>
    </source>
</evidence>
<keyword evidence="2" id="KW-0812">Transmembrane</keyword>
<evidence type="ECO:0000256" key="2">
    <source>
        <dbReference type="SAM" id="Phobius"/>
    </source>
</evidence>
<feature type="transmembrane region" description="Helical" evidence="2">
    <location>
        <begin position="391"/>
        <end position="410"/>
    </location>
</feature>
<keyword evidence="5" id="KW-1185">Reference proteome</keyword>
<keyword evidence="2" id="KW-1133">Transmembrane helix</keyword>
<evidence type="ECO:0000313" key="4">
    <source>
        <dbReference type="EMBL" id="MFI7441536.1"/>
    </source>
</evidence>
<dbReference type="Proteomes" id="UP001612928">
    <property type="component" value="Unassembled WGS sequence"/>
</dbReference>
<sequence length="419" mass="41348">MPTPRAWWRLAARSSAAALAVLTTVLAAVIPASPVRAADKTSTVTYTCTGGPVGDTSLTVPISVPDTASGTFEVTWKLPALTLRTAPATATQLLVAGALQVTGGVHADLEVTDTAVAAGATSVPAAQKTSTVTVTAVTGGQITVKPSAEPGSLMFSLADAPAAVTTCTTTGTQSVTVAVGQPGGGSGAGDLVEYTCTDQAQARQEVRIRVTLTMPDSPGAGVPFTIGWTGAYEPGAELKAPAAGLPAGVKLYAHAGISGLPGLTSATGAGTPGAVTPGQVIALPSSVELKATSGRTGSATVRPGAVNIGAQENAPLIECEVKDREALRTYPLTVGAGGADPSATSTPTPTPSPSTTRTRETGPAREPGRSRTPKDGVATGAGGDAGPDGRVFLLTGSALVAFAAAGGLLARRRRASPGT</sequence>
<evidence type="ECO:0000256" key="1">
    <source>
        <dbReference type="SAM" id="MobiDB-lite"/>
    </source>
</evidence>
<reference evidence="4 5" key="1">
    <citation type="submission" date="2024-10" db="EMBL/GenBank/DDBJ databases">
        <title>The Natural Products Discovery Center: Release of the First 8490 Sequenced Strains for Exploring Actinobacteria Biosynthetic Diversity.</title>
        <authorList>
            <person name="Kalkreuter E."/>
            <person name="Kautsar S.A."/>
            <person name="Yang D."/>
            <person name="Bader C.D."/>
            <person name="Teijaro C.N."/>
            <person name="Fluegel L."/>
            <person name="Davis C.M."/>
            <person name="Simpson J.R."/>
            <person name="Lauterbach L."/>
            <person name="Steele A.D."/>
            <person name="Gui C."/>
            <person name="Meng S."/>
            <person name="Li G."/>
            <person name="Viehrig K."/>
            <person name="Ye F."/>
            <person name="Su P."/>
            <person name="Kiefer A.F."/>
            <person name="Nichols A."/>
            <person name="Cepeda A.J."/>
            <person name="Yan W."/>
            <person name="Fan B."/>
            <person name="Jiang Y."/>
            <person name="Adhikari A."/>
            <person name="Zheng C.-J."/>
            <person name="Schuster L."/>
            <person name="Cowan T.M."/>
            <person name="Smanski M.J."/>
            <person name="Chevrette M.G."/>
            <person name="De Carvalho L.P.S."/>
            <person name="Shen B."/>
        </authorList>
    </citation>
    <scope>NUCLEOTIDE SEQUENCE [LARGE SCALE GENOMIC DNA]</scope>
    <source>
        <strain evidence="4 5">NPDC049503</strain>
    </source>
</reference>